<keyword evidence="2" id="KW-0812">Transmembrane</keyword>
<dbReference type="AlphaFoldDB" id="A0A9W8JWM6"/>
<gene>
    <name evidence="3" type="ORF">NLJ89_g7710</name>
</gene>
<name>A0A9W8JWM6_9AGAR</name>
<organism evidence="3 4">
    <name type="scientific">Agrocybe chaxingu</name>
    <dbReference type="NCBI Taxonomy" id="84603"/>
    <lineage>
        <taxon>Eukaryota</taxon>
        <taxon>Fungi</taxon>
        <taxon>Dikarya</taxon>
        <taxon>Basidiomycota</taxon>
        <taxon>Agaricomycotina</taxon>
        <taxon>Agaricomycetes</taxon>
        <taxon>Agaricomycetidae</taxon>
        <taxon>Agaricales</taxon>
        <taxon>Agaricineae</taxon>
        <taxon>Strophariaceae</taxon>
        <taxon>Agrocybe</taxon>
    </lineage>
</organism>
<evidence type="ECO:0000256" key="1">
    <source>
        <dbReference type="SAM" id="MobiDB-lite"/>
    </source>
</evidence>
<dbReference type="Proteomes" id="UP001148786">
    <property type="component" value="Unassembled WGS sequence"/>
</dbReference>
<evidence type="ECO:0000256" key="2">
    <source>
        <dbReference type="SAM" id="Phobius"/>
    </source>
</evidence>
<evidence type="ECO:0000313" key="3">
    <source>
        <dbReference type="EMBL" id="KAJ3504878.1"/>
    </source>
</evidence>
<evidence type="ECO:0000313" key="4">
    <source>
        <dbReference type="Proteomes" id="UP001148786"/>
    </source>
</evidence>
<feature type="transmembrane region" description="Helical" evidence="2">
    <location>
        <begin position="300"/>
        <end position="320"/>
    </location>
</feature>
<feature type="region of interest" description="Disordered" evidence="1">
    <location>
        <begin position="34"/>
        <end position="67"/>
    </location>
</feature>
<keyword evidence="2" id="KW-0472">Membrane</keyword>
<proteinExistence type="predicted"/>
<protein>
    <submittedName>
        <fullName evidence="3">Uncharacterized protein</fullName>
    </submittedName>
</protein>
<sequence>MMLGPFQLLRRIDSDFVNLSPIVAYSGTAPVMNRDVGSGDSTSGSATTASPCASSNSVTSPSANASSSWNTSVIANATVITKGSPEVCGTWVPLVVAQAYVREHLSGEGAHALEVFLSDTLVDRFPRALRDLQFQLTHQSAKGLNQFGRHFASTLLAGGLGVETSIKILHHPPHHHHQHGQHTSSAMLPGMNTLVMPTPSFVLGLGRADENEVPLSATEQELFHELCVIPPDWEKESGCVGDDERENDEEIQDGEAMDVDVDAQKTATFTPDTYNSSAFVDIDRHPGFEFRFEAHTLARVVHILYVIALLVRVRLAVVYIQRCKLKLNACHLCRGVMRVALDED</sequence>
<reference evidence="3" key="1">
    <citation type="submission" date="2022-07" db="EMBL/GenBank/DDBJ databases">
        <title>Genome Sequence of Agrocybe chaxingu.</title>
        <authorList>
            <person name="Buettner E."/>
        </authorList>
    </citation>
    <scope>NUCLEOTIDE SEQUENCE</scope>
    <source>
        <strain evidence="3">MP-N11</strain>
    </source>
</reference>
<keyword evidence="2" id="KW-1133">Transmembrane helix</keyword>
<comment type="caution">
    <text evidence="3">The sequence shown here is derived from an EMBL/GenBank/DDBJ whole genome shotgun (WGS) entry which is preliminary data.</text>
</comment>
<feature type="compositionally biased region" description="Low complexity" evidence="1">
    <location>
        <begin position="38"/>
        <end position="67"/>
    </location>
</feature>
<accession>A0A9W8JWM6</accession>
<dbReference type="EMBL" id="JANKHO010000951">
    <property type="protein sequence ID" value="KAJ3504878.1"/>
    <property type="molecule type" value="Genomic_DNA"/>
</dbReference>
<dbReference type="OrthoDB" id="5597783at2759"/>
<keyword evidence="4" id="KW-1185">Reference proteome</keyword>